<dbReference type="GO" id="GO:0003824">
    <property type="term" value="F:catalytic activity"/>
    <property type="evidence" value="ECO:0007669"/>
    <property type="project" value="UniProtKB-ARBA"/>
</dbReference>
<feature type="domain" description="AB hydrolase-1" evidence="1">
    <location>
        <begin position="22"/>
        <end position="246"/>
    </location>
</feature>
<organism evidence="2 3">
    <name type="scientific">Mycolicibacterium fortuitum</name>
    <name type="common">Mycobacterium fortuitum</name>
    <dbReference type="NCBI Taxonomy" id="1766"/>
    <lineage>
        <taxon>Bacteria</taxon>
        <taxon>Bacillati</taxon>
        <taxon>Actinomycetota</taxon>
        <taxon>Actinomycetes</taxon>
        <taxon>Mycobacteriales</taxon>
        <taxon>Mycobacteriaceae</taxon>
        <taxon>Mycolicibacterium</taxon>
    </lineage>
</organism>
<dbReference type="Gene3D" id="3.40.50.1820">
    <property type="entry name" value="alpha/beta hydrolase"/>
    <property type="match status" value="1"/>
</dbReference>
<dbReference type="InterPro" id="IPR050266">
    <property type="entry name" value="AB_hydrolase_sf"/>
</dbReference>
<dbReference type="PANTHER" id="PTHR43798:SF5">
    <property type="entry name" value="MONOACYLGLYCEROL LIPASE ABHD6"/>
    <property type="match status" value="1"/>
</dbReference>
<dbReference type="SUPFAM" id="SSF53474">
    <property type="entry name" value="alpha/beta-Hydrolases"/>
    <property type="match status" value="1"/>
</dbReference>
<name>A0ABD6QLA8_MYCFO</name>
<proteinExistence type="predicted"/>
<dbReference type="EMBL" id="MBER01000091">
    <property type="protein sequence ID" value="OMC42606.1"/>
    <property type="molecule type" value="Genomic_DNA"/>
</dbReference>
<dbReference type="AlphaFoldDB" id="A0ABD6QLA8"/>
<gene>
    <name evidence="2" type="ORF">A5742_30410</name>
</gene>
<sequence length="269" mass="28960">MGGHMIEVIDKGSTTEAHPVPLLFVHGACGAAWYWDEHFLDYFADRGYRAVALSLRGHGSSTLSKPLDSCSIADYADDVHTVADELGVKPVLIGHSMGCWVVLNHLATQGAPGAVLIAPGTPRGLRRWALRFFLRHPWLLLHSVTSGNPADLFRTPALARESLFSARSPDSLVQSGLARLAPESKRAVRETAKQLPEHRVITAPMLVLGAEGDGSRIVGDAAAVAAIYQADVELFPDMGHMMMLEPGWQGVAEKIDSWLIAAVDTAMPA</sequence>
<protein>
    <recommendedName>
        <fullName evidence="1">AB hydrolase-1 domain-containing protein</fullName>
    </recommendedName>
</protein>
<comment type="caution">
    <text evidence="2">The sequence shown here is derived from an EMBL/GenBank/DDBJ whole genome shotgun (WGS) entry which is preliminary data.</text>
</comment>
<dbReference type="Pfam" id="PF12697">
    <property type="entry name" value="Abhydrolase_6"/>
    <property type="match status" value="1"/>
</dbReference>
<dbReference type="PANTHER" id="PTHR43798">
    <property type="entry name" value="MONOACYLGLYCEROL LIPASE"/>
    <property type="match status" value="1"/>
</dbReference>
<reference evidence="2 3" key="1">
    <citation type="submission" date="2016-07" db="EMBL/GenBank/DDBJ databases">
        <authorList>
            <person name="Sutton G."/>
            <person name="Brinkac L."/>
            <person name="Sanka R."/>
            <person name="Adams M."/>
            <person name="Lau E."/>
            <person name="Kumar A."/>
            <person name="Macaden R."/>
        </authorList>
    </citation>
    <scope>NUCLEOTIDE SEQUENCE [LARGE SCALE GENOMIC DNA]</scope>
    <source>
        <strain evidence="2 3">GA-0871</strain>
    </source>
</reference>
<dbReference type="Proteomes" id="UP000187001">
    <property type="component" value="Unassembled WGS sequence"/>
</dbReference>
<evidence type="ECO:0000313" key="2">
    <source>
        <dbReference type="EMBL" id="OMC42606.1"/>
    </source>
</evidence>
<accession>A0ABD6QLA8</accession>
<evidence type="ECO:0000259" key="1">
    <source>
        <dbReference type="Pfam" id="PF12697"/>
    </source>
</evidence>
<dbReference type="InterPro" id="IPR029058">
    <property type="entry name" value="AB_hydrolase_fold"/>
</dbReference>
<dbReference type="InterPro" id="IPR000073">
    <property type="entry name" value="AB_hydrolase_1"/>
</dbReference>
<evidence type="ECO:0000313" key="3">
    <source>
        <dbReference type="Proteomes" id="UP000187001"/>
    </source>
</evidence>